<comment type="caution">
    <text evidence="2">The sequence shown here is derived from an EMBL/GenBank/DDBJ whole genome shotgun (WGS) entry which is preliminary data.</text>
</comment>
<evidence type="ECO:0000313" key="3">
    <source>
        <dbReference type="Proteomes" id="UP001150238"/>
    </source>
</evidence>
<feature type="compositionally biased region" description="Polar residues" evidence="1">
    <location>
        <begin position="243"/>
        <end position="255"/>
    </location>
</feature>
<dbReference type="Proteomes" id="UP001150238">
    <property type="component" value="Unassembled WGS sequence"/>
</dbReference>
<name>A0A9W9E3M2_9AGAR</name>
<dbReference type="EMBL" id="JANVFS010000001">
    <property type="protein sequence ID" value="KAJ4496193.1"/>
    <property type="molecule type" value="Genomic_DNA"/>
</dbReference>
<feature type="region of interest" description="Disordered" evidence="1">
    <location>
        <begin position="221"/>
        <end position="255"/>
    </location>
</feature>
<evidence type="ECO:0008006" key="4">
    <source>
        <dbReference type="Google" id="ProtNLM"/>
    </source>
</evidence>
<evidence type="ECO:0000256" key="1">
    <source>
        <dbReference type="SAM" id="MobiDB-lite"/>
    </source>
</evidence>
<feature type="region of interest" description="Disordered" evidence="1">
    <location>
        <begin position="1"/>
        <end position="24"/>
    </location>
</feature>
<sequence length="774" mass="86936">MARTRKNKSKRKNAASGGDPEAPTEIEWESMEIYRKFIVTENAIDGGEDVDHPFEVGDCVSILPSDPPAGYGIEDGPALPIEAMWLGLIKDIRMRYKGGEQEAWSRVQWFFSGADVGNTVQNFDTSHLGENERLLSDHCDLVHSSTLDDVVPMRCFYFDPTYISSVERNTTLQQMFTQREIRAAGSRTGNGSIYPDVYYRYEFKVKSKHIFPKVSQFNCFSPKVSSNSSRSRSSSRFKSNRRTVPTLNNSVRPKSQQLQDICFSESLYSPPDSERARRIGRQVADLVREAHIILEDGITQILKSASESRLGHELKKNSTQAGDMARTTRNTVRTTRARTGTSNADSEMSESATQSYEDLNVSLNKTANQLASKMQEAILLEDTLAMHICARAQCTPPRGKAWHRSCLIIRNQALSEKGVGGGAKDFADSDDTLLHFESWILRDAHRRGRTQPISSPSFDRVMARWKAMNHSRQLEVERMLQLLCTIPPGYEHPTIDSEGIYEFPVLFAVGIPGNAKPSAEGKSAASGKRKARTSEQEELEVSADLLEVNLDKGSKSPNRQRRSLRVSDADKLNIEPESAPRYSKDDDEDYIPRIMHTLSSLLAPELICLASQPMVRGGVPSISSLSSRNHSFAFAGTSPIFSSESLFGEALRTTITGNISEVARARIAVYKALDEMSLQPKKLDSSSTIDVDITKKVPLIVPQEWSEYVLELEGREWLFELSDSPSTSKRIEKRFASSKDKIRETVLTRTHNFLRHWQAHRRTTMLCPTCRFDI</sequence>
<accession>A0A9W9E3M2</accession>
<proteinExistence type="predicted"/>
<dbReference type="Gene3D" id="2.30.30.490">
    <property type="match status" value="1"/>
</dbReference>
<gene>
    <name evidence="2" type="ORF">C8J55DRAFT_496031</name>
</gene>
<feature type="compositionally biased region" description="Basic and acidic residues" evidence="1">
    <location>
        <begin position="565"/>
        <end position="574"/>
    </location>
</feature>
<reference evidence="2" key="1">
    <citation type="submission" date="2022-08" db="EMBL/GenBank/DDBJ databases">
        <authorList>
            <consortium name="DOE Joint Genome Institute"/>
            <person name="Min B."/>
            <person name="Riley R."/>
            <person name="Sierra-Patev S."/>
            <person name="Naranjo-Ortiz M."/>
            <person name="Looney B."/>
            <person name="Konkel Z."/>
            <person name="Slot J.C."/>
            <person name="Sakamoto Y."/>
            <person name="Steenwyk J.L."/>
            <person name="Rokas A."/>
            <person name="Carro J."/>
            <person name="Camarero S."/>
            <person name="Ferreira P."/>
            <person name="Molpeceres G."/>
            <person name="Ruiz-Duenas F.J."/>
            <person name="Serrano A."/>
            <person name="Henrissat B."/>
            <person name="Drula E."/>
            <person name="Hughes K.W."/>
            <person name="Mata J.L."/>
            <person name="Ishikawa N.K."/>
            <person name="Vargas-Isla R."/>
            <person name="Ushijima S."/>
            <person name="Smith C.A."/>
            <person name="Ahrendt S."/>
            <person name="Andreopoulos W."/>
            <person name="He G."/>
            <person name="Labutti K."/>
            <person name="Lipzen A."/>
            <person name="Ng V."/>
            <person name="Sandor L."/>
            <person name="Barry K."/>
            <person name="Martinez A.T."/>
            <person name="Xiao Y."/>
            <person name="Gibbons J.G."/>
            <person name="Terashima K."/>
            <person name="Hibbett D.S."/>
            <person name="Grigoriev I.V."/>
        </authorList>
    </citation>
    <scope>NUCLEOTIDE SEQUENCE</scope>
    <source>
        <strain evidence="2">Sp2 HRB7682 ss15</strain>
    </source>
</reference>
<evidence type="ECO:0000313" key="2">
    <source>
        <dbReference type="EMBL" id="KAJ4496193.1"/>
    </source>
</evidence>
<feature type="region of interest" description="Disordered" evidence="1">
    <location>
        <begin position="515"/>
        <end position="586"/>
    </location>
</feature>
<dbReference type="InterPro" id="IPR043151">
    <property type="entry name" value="BAH_sf"/>
</dbReference>
<organism evidence="2 3">
    <name type="scientific">Lentinula lateritia</name>
    <dbReference type="NCBI Taxonomy" id="40482"/>
    <lineage>
        <taxon>Eukaryota</taxon>
        <taxon>Fungi</taxon>
        <taxon>Dikarya</taxon>
        <taxon>Basidiomycota</taxon>
        <taxon>Agaricomycotina</taxon>
        <taxon>Agaricomycetes</taxon>
        <taxon>Agaricomycetidae</taxon>
        <taxon>Agaricales</taxon>
        <taxon>Marasmiineae</taxon>
        <taxon>Omphalotaceae</taxon>
        <taxon>Lentinula</taxon>
    </lineage>
</organism>
<feature type="compositionally biased region" description="Low complexity" evidence="1">
    <location>
        <begin position="327"/>
        <end position="341"/>
    </location>
</feature>
<feature type="region of interest" description="Disordered" evidence="1">
    <location>
        <begin position="312"/>
        <end position="350"/>
    </location>
</feature>
<dbReference type="AlphaFoldDB" id="A0A9W9E3M2"/>
<reference evidence="2" key="2">
    <citation type="journal article" date="2023" name="Proc. Natl. Acad. Sci. U.S.A.">
        <title>A global phylogenomic analysis of the shiitake genus Lentinula.</title>
        <authorList>
            <person name="Sierra-Patev S."/>
            <person name="Min B."/>
            <person name="Naranjo-Ortiz M."/>
            <person name="Looney B."/>
            <person name="Konkel Z."/>
            <person name="Slot J.C."/>
            <person name="Sakamoto Y."/>
            <person name="Steenwyk J.L."/>
            <person name="Rokas A."/>
            <person name="Carro J."/>
            <person name="Camarero S."/>
            <person name="Ferreira P."/>
            <person name="Molpeceres G."/>
            <person name="Ruiz-Duenas F.J."/>
            <person name="Serrano A."/>
            <person name="Henrissat B."/>
            <person name="Drula E."/>
            <person name="Hughes K.W."/>
            <person name="Mata J.L."/>
            <person name="Ishikawa N.K."/>
            <person name="Vargas-Isla R."/>
            <person name="Ushijima S."/>
            <person name="Smith C.A."/>
            <person name="Donoghue J."/>
            <person name="Ahrendt S."/>
            <person name="Andreopoulos W."/>
            <person name="He G."/>
            <person name="LaButti K."/>
            <person name="Lipzen A."/>
            <person name="Ng V."/>
            <person name="Riley R."/>
            <person name="Sandor L."/>
            <person name="Barry K."/>
            <person name="Martinez A.T."/>
            <person name="Xiao Y."/>
            <person name="Gibbons J.G."/>
            <person name="Terashima K."/>
            <person name="Grigoriev I.V."/>
            <person name="Hibbett D."/>
        </authorList>
    </citation>
    <scope>NUCLEOTIDE SEQUENCE</scope>
    <source>
        <strain evidence="2">Sp2 HRB7682 ss15</strain>
    </source>
</reference>
<feature type="compositionally biased region" description="Basic residues" evidence="1">
    <location>
        <begin position="1"/>
        <end position="13"/>
    </location>
</feature>
<protein>
    <recommendedName>
        <fullName evidence="4">BAH domain-containing protein</fullName>
    </recommendedName>
</protein>